<name>A0A484G8T5_COLOR</name>
<sequence length="144" mass="15883">MYSFVAHPHSHGTSASATVDEARRIEITAGHCTLGHIATSAGIPTITSSFQPPPPTSLETLRNDRHLEHWQDTLGESQRFGHRGHDEHAGPTATFPGSQGNHDSHPLQAMYSFIWRCIHLTSHKPFYGRYTLLLTPYINSSGTA</sequence>
<proteinExistence type="predicted"/>
<gene>
    <name evidence="1" type="ORF">Cob_v000624</name>
</gene>
<reference evidence="2" key="1">
    <citation type="journal article" date="2013" name="New Phytol.">
        <title>Comparative genomic and transcriptomic analyses reveal the hemibiotrophic stage shift of Colletotrichum fungi.</title>
        <authorList>
            <person name="Gan P."/>
            <person name="Ikeda K."/>
            <person name="Irieda H."/>
            <person name="Narusaka M."/>
            <person name="O'Connell R.J."/>
            <person name="Narusaka Y."/>
            <person name="Takano Y."/>
            <person name="Kubo Y."/>
            <person name="Shirasu K."/>
        </authorList>
    </citation>
    <scope>NUCLEOTIDE SEQUENCE [LARGE SCALE GENOMIC DNA]</scope>
    <source>
        <strain evidence="2">104-T / ATCC 96160 / CBS 514.97 / LARS 414 / MAFF 240422</strain>
    </source>
</reference>
<dbReference type="EMBL" id="AMCV02000001">
    <property type="protein sequence ID" value="TDZ26571.1"/>
    <property type="molecule type" value="Genomic_DNA"/>
</dbReference>
<evidence type="ECO:0000313" key="1">
    <source>
        <dbReference type="EMBL" id="TDZ26571.1"/>
    </source>
</evidence>
<evidence type="ECO:0000313" key="2">
    <source>
        <dbReference type="Proteomes" id="UP000014480"/>
    </source>
</evidence>
<accession>A0A484G8T5</accession>
<reference evidence="2" key="2">
    <citation type="journal article" date="2019" name="Mol. Plant Microbe Interact.">
        <title>Genome sequence resources for four phytopathogenic fungi from the Colletotrichum orbiculare species complex.</title>
        <authorList>
            <person name="Gan P."/>
            <person name="Tsushima A."/>
            <person name="Narusaka M."/>
            <person name="Narusaka Y."/>
            <person name="Takano Y."/>
            <person name="Kubo Y."/>
            <person name="Shirasu K."/>
        </authorList>
    </citation>
    <scope>GENOME REANNOTATION</scope>
    <source>
        <strain evidence="2">104-T / ATCC 96160 / CBS 514.97 / LARS 414 / MAFF 240422</strain>
    </source>
</reference>
<comment type="caution">
    <text evidence="1">The sequence shown here is derived from an EMBL/GenBank/DDBJ whole genome shotgun (WGS) entry which is preliminary data.</text>
</comment>
<keyword evidence="2" id="KW-1185">Reference proteome</keyword>
<dbReference type="Proteomes" id="UP000014480">
    <property type="component" value="Unassembled WGS sequence"/>
</dbReference>
<dbReference type="AlphaFoldDB" id="A0A484G8T5"/>
<protein>
    <submittedName>
        <fullName evidence="1">Uncharacterized protein</fullName>
    </submittedName>
</protein>
<organism evidence="1 2">
    <name type="scientific">Colletotrichum orbiculare (strain 104-T / ATCC 96160 / CBS 514.97 / LARS 414 / MAFF 240422)</name>
    <name type="common">Cucumber anthracnose fungus</name>
    <name type="synonym">Colletotrichum lagenarium</name>
    <dbReference type="NCBI Taxonomy" id="1213857"/>
    <lineage>
        <taxon>Eukaryota</taxon>
        <taxon>Fungi</taxon>
        <taxon>Dikarya</taxon>
        <taxon>Ascomycota</taxon>
        <taxon>Pezizomycotina</taxon>
        <taxon>Sordariomycetes</taxon>
        <taxon>Hypocreomycetidae</taxon>
        <taxon>Glomerellales</taxon>
        <taxon>Glomerellaceae</taxon>
        <taxon>Colletotrichum</taxon>
        <taxon>Colletotrichum orbiculare species complex</taxon>
    </lineage>
</organism>